<comment type="caution">
    <text evidence="2">The sequence shown here is derived from an EMBL/GenBank/DDBJ whole genome shotgun (WGS) entry which is preliminary data.</text>
</comment>
<keyword evidence="1" id="KW-1133">Transmembrane helix</keyword>
<evidence type="ECO:0000256" key="1">
    <source>
        <dbReference type="SAM" id="Phobius"/>
    </source>
</evidence>
<evidence type="ECO:0000313" key="2">
    <source>
        <dbReference type="EMBL" id="GAA3986593.1"/>
    </source>
</evidence>
<evidence type="ECO:0000313" key="3">
    <source>
        <dbReference type="Proteomes" id="UP001501747"/>
    </source>
</evidence>
<organism evidence="2 3">
    <name type="scientific">Allokutzneria multivorans</name>
    <dbReference type="NCBI Taxonomy" id="1142134"/>
    <lineage>
        <taxon>Bacteria</taxon>
        <taxon>Bacillati</taxon>
        <taxon>Actinomycetota</taxon>
        <taxon>Actinomycetes</taxon>
        <taxon>Pseudonocardiales</taxon>
        <taxon>Pseudonocardiaceae</taxon>
        <taxon>Allokutzneria</taxon>
    </lineage>
</organism>
<name>A0ABP7QQQ3_9PSEU</name>
<evidence type="ECO:0008006" key="4">
    <source>
        <dbReference type="Google" id="ProtNLM"/>
    </source>
</evidence>
<protein>
    <recommendedName>
        <fullName evidence="4">CU044_5270 family protein</fullName>
    </recommendedName>
</protein>
<sequence>MKAMSENGTVRAMWTDAELDDALSALHKETEPPSADVRATLMLACRETPPKPRRRYTWAAATAAVAALTAGVLTIPGAPSAAAEALDSAAAHVLAEPDPRPGPGQFFYTSTRESAMASSMTSTGKPLSLLEESMTQLWVPAIRAEEWFVRSGQTGARKWLVGNEDLARREGDGGLLDPRVSRERVQRGLCGDFPDQRELGGTPDDGKPCGERYGHWEAPTPRFLADLPRDPDALYERLSKDAKGRGADVLRLASGVLRAAETSADLRAAVYRALVKLPGLDVTDNAANLDGRRGTALGLTEGDLRDEVIVDTASGRYIGRRSVLVKPGTGYWAGLQPGTVVEFTAVTLGVADKAGTPPAN</sequence>
<dbReference type="InterPro" id="IPR047789">
    <property type="entry name" value="CU044_5270-like"/>
</dbReference>
<feature type="transmembrane region" description="Helical" evidence="1">
    <location>
        <begin position="56"/>
        <end position="78"/>
    </location>
</feature>
<dbReference type="NCBIfam" id="NF038083">
    <property type="entry name" value="CU044_5270_fam"/>
    <property type="match status" value="1"/>
</dbReference>
<keyword evidence="3" id="KW-1185">Reference proteome</keyword>
<proteinExistence type="predicted"/>
<accession>A0ABP7QQQ3</accession>
<keyword evidence="1" id="KW-0812">Transmembrane</keyword>
<gene>
    <name evidence="2" type="ORF">GCM10022247_01170</name>
</gene>
<dbReference type="EMBL" id="BAABAL010000003">
    <property type="protein sequence ID" value="GAA3986593.1"/>
    <property type="molecule type" value="Genomic_DNA"/>
</dbReference>
<keyword evidence="1" id="KW-0472">Membrane</keyword>
<dbReference type="Proteomes" id="UP001501747">
    <property type="component" value="Unassembled WGS sequence"/>
</dbReference>
<reference evidence="3" key="1">
    <citation type="journal article" date="2019" name="Int. J. Syst. Evol. Microbiol.">
        <title>The Global Catalogue of Microorganisms (GCM) 10K type strain sequencing project: providing services to taxonomists for standard genome sequencing and annotation.</title>
        <authorList>
            <consortium name="The Broad Institute Genomics Platform"/>
            <consortium name="The Broad Institute Genome Sequencing Center for Infectious Disease"/>
            <person name="Wu L."/>
            <person name="Ma J."/>
        </authorList>
    </citation>
    <scope>NUCLEOTIDE SEQUENCE [LARGE SCALE GENOMIC DNA]</scope>
    <source>
        <strain evidence="3">JCM 17342</strain>
    </source>
</reference>